<dbReference type="PANTHER" id="PTHR10039:SF14">
    <property type="entry name" value="NACHT DOMAIN-CONTAINING PROTEIN"/>
    <property type="match status" value="1"/>
</dbReference>
<name>A0A0C9X882_9AGAR</name>
<keyword evidence="4" id="KW-1185">Reference proteome</keyword>
<dbReference type="HOGENOM" id="CLU_000288_6_10_1"/>
<dbReference type="InterPro" id="IPR027417">
    <property type="entry name" value="P-loop_NTPase"/>
</dbReference>
<dbReference type="EMBL" id="KN838689">
    <property type="protein sequence ID" value="KIJ97583.1"/>
    <property type="molecule type" value="Genomic_DNA"/>
</dbReference>
<feature type="domain" description="Nephrocystin 3-like N-terminal" evidence="2">
    <location>
        <begin position="76"/>
        <end position="248"/>
    </location>
</feature>
<reference evidence="4" key="2">
    <citation type="submission" date="2015-01" db="EMBL/GenBank/DDBJ databases">
        <title>Evolutionary Origins and Diversification of the Mycorrhizal Mutualists.</title>
        <authorList>
            <consortium name="DOE Joint Genome Institute"/>
            <consortium name="Mycorrhizal Genomics Consortium"/>
            <person name="Kohler A."/>
            <person name="Kuo A."/>
            <person name="Nagy L.G."/>
            <person name="Floudas D."/>
            <person name="Copeland A."/>
            <person name="Barry K.W."/>
            <person name="Cichocki N."/>
            <person name="Veneault-Fourrey C."/>
            <person name="LaButti K."/>
            <person name="Lindquist E.A."/>
            <person name="Lipzen A."/>
            <person name="Lundell T."/>
            <person name="Morin E."/>
            <person name="Murat C."/>
            <person name="Riley R."/>
            <person name="Ohm R."/>
            <person name="Sun H."/>
            <person name="Tunlid A."/>
            <person name="Henrissat B."/>
            <person name="Grigoriev I.V."/>
            <person name="Hibbett D.S."/>
            <person name="Martin F."/>
        </authorList>
    </citation>
    <scope>NUCLEOTIDE SEQUENCE [LARGE SCALE GENOMIC DNA]</scope>
    <source>
        <strain evidence="4">LaAM-08-1</strain>
    </source>
</reference>
<organism evidence="3 4">
    <name type="scientific">Laccaria amethystina LaAM-08-1</name>
    <dbReference type="NCBI Taxonomy" id="1095629"/>
    <lineage>
        <taxon>Eukaryota</taxon>
        <taxon>Fungi</taxon>
        <taxon>Dikarya</taxon>
        <taxon>Basidiomycota</taxon>
        <taxon>Agaricomycotina</taxon>
        <taxon>Agaricomycetes</taxon>
        <taxon>Agaricomycetidae</taxon>
        <taxon>Agaricales</taxon>
        <taxon>Agaricineae</taxon>
        <taxon>Hydnangiaceae</taxon>
        <taxon>Laccaria</taxon>
    </lineage>
</organism>
<keyword evidence="1" id="KW-0677">Repeat</keyword>
<dbReference type="OrthoDB" id="5967843at2759"/>
<evidence type="ECO:0000313" key="3">
    <source>
        <dbReference type="EMBL" id="KIJ97583.1"/>
    </source>
</evidence>
<dbReference type="Proteomes" id="UP000054477">
    <property type="component" value="Unassembled WGS sequence"/>
</dbReference>
<evidence type="ECO:0000256" key="1">
    <source>
        <dbReference type="ARBA" id="ARBA00022737"/>
    </source>
</evidence>
<proteinExistence type="predicted"/>
<evidence type="ECO:0000313" key="4">
    <source>
        <dbReference type="Proteomes" id="UP000054477"/>
    </source>
</evidence>
<dbReference type="InterPro" id="IPR056884">
    <property type="entry name" value="NPHP3-like_N"/>
</dbReference>
<dbReference type="AlphaFoldDB" id="A0A0C9X882"/>
<protein>
    <recommendedName>
        <fullName evidence="2">Nephrocystin 3-like N-terminal domain-containing protein</fullName>
    </recommendedName>
</protein>
<reference evidence="3 4" key="1">
    <citation type="submission" date="2014-04" db="EMBL/GenBank/DDBJ databases">
        <authorList>
            <consortium name="DOE Joint Genome Institute"/>
            <person name="Kuo A."/>
            <person name="Kohler A."/>
            <person name="Nagy L.G."/>
            <person name="Floudas D."/>
            <person name="Copeland A."/>
            <person name="Barry K.W."/>
            <person name="Cichocki N."/>
            <person name="Veneault-Fourrey C."/>
            <person name="LaButti K."/>
            <person name="Lindquist E.A."/>
            <person name="Lipzen A."/>
            <person name="Lundell T."/>
            <person name="Morin E."/>
            <person name="Murat C."/>
            <person name="Sun H."/>
            <person name="Tunlid A."/>
            <person name="Henrissat B."/>
            <person name="Grigoriev I.V."/>
            <person name="Hibbett D.S."/>
            <person name="Martin F."/>
            <person name="Nordberg H.P."/>
            <person name="Cantor M.N."/>
            <person name="Hua S.X."/>
        </authorList>
    </citation>
    <scope>NUCLEOTIDE SEQUENCE [LARGE SCALE GENOMIC DNA]</scope>
    <source>
        <strain evidence="3 4">LaAM-08-1</strain>
    </source>
</reference>
<gene>
    <name evidence="3" type="ORF">K443DRAFT_240151</name>
</gene>
<evidence type="ECO:0000259" key="2">
    <source>
        <dbReference type="Pfam" id="PF24883"/>
    </source>
</evidence>
<dbReference type="SUPFAM" id="SSF52540">
    <property type="entry name" value="P-loop containing nucleoside triphosphate hydrolases"/>
    <property type="match status" value="1"/>
</dbReference>
<dbReference type="Pfam" id="PF24883">
    <property type="entry name" value="NPHP3_N"/>
    <property type="match status" value="1"/>
</dbReference>
<accession>A0A0C9X882</accession>
<dbReference type="PANTHER" id="PTHR10039">
    <property type="entry name" value="AMELOGENIN"/>
    <property type="match status" value="1"/>
</dbReference>
<sequence>MESSSSTALLQNAVGTTISGGAQVINAGRDVVLQGSPAPPPAGLPDLLRPVSNATHTRAGHVARCDPGTRLEVIAQIKQWLNGSGKQAAICWLNGPAGYGKSALAQTIAEHYAAKGRLLGSFFFLRGAGERSHISRLIPTLAHQISLFVPAAKPLLEGALRDEPALLEPPVSLAHQFQKLIIDPTHSTTFKILSTIEAFSPFAKQRILVIDALDECDDKAEMAAFIDVLINVSSGKSHLPFRILLTSRVEEHIQKRFNDSGAQSVLYHLDLSTYDARLDIQVYFQKEFSRIYDQNIRMMQRISKPWPSIKDLAILLNQAGSSFAFAMTLIQYVGGDPMPHKAMQQLLKSGADGLDPLYKQVLSSASRTAALHQILATIMILEDNQSISFLSSLLYLQHEEVIHELLGVQSIIKIPGDDHQPIMLYHTSLWDFLTIKSRSEKYFIDPPPQHLHLAIHLLKHLAKYPSKDFFEGDVANYACLNWPHHILLGFQKQGLYVDETTMSSLETLIEVLLTFQGKTWYNTILTIEVSKKTRMLSCVRDGKDLFQTLQGSIVTKNLTKLLEQVINFYE</sequence>
<dbReference type="Gene3D" id="3.40.50.300">
    <property type="entry name" value="P-loop containing nucleotide triphosphate hydrolases"/>
    <property type="match status" value="1"/>
</dbReference>